<name>A0ABQ7Z3X2_BRANA</name>
<evidence type="ECO:0000313" key="4">
    <source>
        <dbReference type="EMBL" id="KAH0874810.1"/>
    </source>
</evidence>
<comment type="caution">
    <text evidence="4">The sequence shown here is derived from an EMBL/GenBank/DDBJ whole genome shotgun (WGS) entry which is preliminary data.</text>
</comment>
<evidence type="ECO:0000256" key="2">
    <source>
        <dbReference type="SAM" id="MobiDB-lite"/>
    </source>
</evidence>
<evidence type="ECO:0000259" key="3">
    <source>
        <dbReference type="PROSITE" id="PS50104"/>
    </source>
</evidence>
<dbReference type="InterPro" id="IPR027417">
    <property type="entry name" value="P-loop_NTPase"/>
</dbReference>
<dbReference type="SMART" id="SM00255">
    <property type="entry name" value="TIR"/>
    <property type="match status" value="1"/>
</dbReference>
<feature type="region of interest" description="Disordered" evidence="2">
    <location>
        <begin position="483"/>
        <end position="507"/>
    </location>
</feature>
<accession>A0ABQ7Z3X2</accession>
<dbReference type="SUPFAM" id="SSF52540">
    <property type="entry name" value="P-loop containing nucleoside triphosphate hydrolases"/>
    <property type="match status" value="2"/>
</dbReference>
<gene>
    <name evidence="4" type="ORF">HID58_072172</name>
</gene>
<dbReference type="Pfam" id="PF01582">
    <property type="entry name" value="TIR"/>
    <property type="match status" value="1"/>
</dbReference>
<organism evidence="4 5">
    <name type="scientific">Brassica napus</name>
    <name type="common">Rape</name>
    <dbReference type="NCBI Taxonomy" id="3708"/>
    <lineage>
        <taxon>Eukaryota</taxon>
        <taxon>Viridiplantae</taxon>
        <taxon>Streptophyta</taxon>
        <taxon>Embryophyta</taxon>
        <taxon>Tracheophyta</taxon>
        <taxon>Spermatophyta</taxon>
        <taxon>Magnoliopsida</taxon>
        <taxon>eudicotyledons</taxon>
        <taxon>Gunneridae</taxon>
        <taxon>Pentapetalae</taxon>
        <taxon>rosids</taxon>
        <taxon>malvids</taxon>
        <taxon>Brassicales</taxon>
        <taxon>Brassicaceae</taxon>
        <taxon>Brassiceae</taxon>
        <taxon>Brassica</taxon>
    </lineage>
</organism>
<evidence type="ECO:0000313" key="5">
    <source>
        <dbReference type="Proteomes" id="UP000824890"/>
    </source>
</evidence>
<dbReference type="InterPro" id="IPR042197">
    <property type="entry name" value="Apaf_helical"/>
</dbReference>
<dbReference type="Pfam" id="PF00931">
    <property type="entry name" value="NB-ARC"/>
    <property type="match status" value="2"/>
</dbReference>
<protein>
    <recommendedName>
        <fullName evidence="3">TIR domain-containing protein</fullName>
    </recommendedName>
</protein>
<keyword evidence="1" id="KW-0520">NAD</keyword>
<reference evidence="4 5" key="1">
    <citation type="submission" date="2021-05" db="EMBL/GenBank/DDBJ databases">
        <title>Genome Assembly of Synthetic Allotetraploid Brassica napus Reveals Homoeologous Exchanges between Subgenomes.</title>
        <authorList>
            <person name="Davis J.T."/>
        </authorList>
    </citation>
    <scope>NUCLEOTIDE SEQUENCE [LARGE SCALE GENOMIC DNA]</scope>
    <source>
        <strain evidence="5">cv. Da-Ae</strain>
        <tissue evidence="4">Seedling</tissue>
    </source>
</reference>
<keyword evidence="5" id="KW-1185">Reference proteome</keyword>
<dbReference type="InterPro" id="IPR003593">
    <property type="entry name" value="AAA+_ATPase"/>
</dbReference>
<dbReference type="EMBL" id="JAGKQM010000016">
    <property type="protein sequence ID" value="KAH0874810.1"/>
    <property type="molecule type" value="Genomic_DNA"/>
</dbReference>
<dbReference type="Proteomes" id="UP000824890">
    <property type="component" value="Unassembled WGS sequence"/>
</dbReference>
<dbReference type="SUPFAM" id="SSF52200">
    <property type="entry name" value="Toll/Interleukin receptor TIR domain"/>
    <property type="match status" value="1"/>
</dbReference>
<evidence type="ECO:0000256" key="1">
    <source>
        <dbReference type="ARBA" id="ARBA00023027"/>
    </source>
</evidence>
<dbReference type="PROSITE" id="PS50104">
    <property type="entry name" value="TIR"/>
    <property type="match status" value="1"/>
</dbReference>
<dbReference type="InterPro" id="IPR044974">
    <property type="entry name" value="Disease_R_plants"/>
</dbReference>
<dbReference type="InterPro" id="IPR035897">
    <property type="entry name" value="Toll_tir_struct_dom_sf"/>
</dbReference>
<dbReference type="PANTHER" id="PTHR11017:SF238">
    <property type="entry name" value="DISEASE RESISTANCE PROTEIN (TIR-NBS CLASS)"/>
    <property type="match status" value="1"/>
</dbReference>
<dbReference type="Gene3D" id="3.40.50.10140">
    <property type="entry name" value="Toll/interleukin-1 receptor homology (TIR) domain"/>
    <property type="match status" value="1"/>
</dbReference>
<dbReference type="Gene3D" id="3.40.50.300">
    <property type="entry name" value="P-loop containing nucleotide triphosphate hydrolases"/>
    <property type="match status" value="2"/>
</dbReference>
<dbReference type="InterPro" id="IPR000157">
    <property type="entry name" value="TIR_dom"/>
</dbReference>
<dbReference type="Gene3D" id="1.10.8.430">
    <property type="entry name" value="Helical domain of apoptotic protease-activating factors"/>
    <property type="match status" value="1"/>
</dbReference>
<dbReference type="PRINTS" id="PR00364">
    <property type="entry name" value="DISEASERSIST"/>
</dbReference>
<dbReference type="SMART" id="SM00382">
    <property type="entry name" value="AAA"/>
    <property type="match status" value="1"/>
</dbReference>
<dbReference type="PANTHER" id="PTHR11017">
    <property type="entry name" value="LEUCINE-RICH REPEAT-CONTAINING PROTEIN"/>
    <property type="match status" value="1"/>
</dbReference>
<proteinExistence type="predicted"/>
<feature type="domain" description="TIR" evidence="3">
    <location>
        <begin position="7"/>
        <end position="173"/>
    </location>
</feature>
<dbReference type="InterPro" id="IPR002182">
    <property type="entry name" value="NB-ARC"/>
</dbReference>
<sequence length="655" mass="73725">MSASFVPQFDAFLSFSAEEEATITFITDLYRLLSEKGVTTYYKDDKQEERIPSSSSDPMKYIRDSKLAVVVVSESYPTSVLCLNELQTILNLHDEGQLSVLLIFYGVDTSNIRKQAAEDEPFRNLGKEYSDEEVQSWRMALIKLTSISGLDSRFWSKEAKMVDLIANEISHLISNKPNNPSKFKEDGPVAMDRHMQALYGLLDLNSNKEVRMVGICGPGGVGKTTLARYAYEEMSVSFHVHMFVDNSEKNYHQDLQETFTSRDIQEESQTDVIRSALGQQRGLLVIDSVDNLQQLKDIAEIVGWLGSGSRVIFITQEKSLLDECGLEHVYELLSLRYDEALQLFCQSAFKQQHPPTIFRSLALRAVQIASFLPLTLQILGSSLHGKDKKTWEEELQKLVGDQEKTIIEVMKKSFARENEEYIGKRFCNFREDDSKMIDDLIISISSPPFPIAPRHELRRAAATGGASSQLTLMSDTYMKHVPQSLPRSGEAGLESQDHDLSNEPPSPADGLVGMYRHKTAGEDGVGKTTLTECIFDDISHQFQHHCFLSNVNNIYQNCISPSLLKHLTSKKCSDNIFDAIKPFLVNRHVLLVIDGVHDTNHEQLKDAMKVSRWLGPGSRVIMISWADYTLNSCGMPYPPVGFEGLSIRAVHFAGR</sequence>